<organism evidence="2 3">
    <name type="scientific">Gymnopilus dilepis</name>
    <dbReference type="NCBI Taxonomy" id="231916"/>
    <lineage>
        <taxon>Eukaryota</taxon>
        <taxon>Fungi</taxon>
        <taxon>Dikarya</taxon>
        <taxon>Basidiomycota</taxon>
        <taxon>Agaricomycotina</taxon>
        <taxon>Agaricomycetes</taxon>
        <taxon>Agaricomycetidae</taxon>
        <taxon>Agaricales</taxon>
        <taxon>Agaricineae</taxon>
        <taxon>Hymenogastraceae</taxon>
        <taxon>Gymnopilus</taxon>
    </lineage>
</organism>
<dbReference type="InterPro" id="IPR001810">
    <property type="entry name" value="F-box_dom"/>
</dbReference>
<evidence type="ECO:0000259" key="1">
    <source>
        <dbReference type="Pfam" id="PF12937"/>
    </source>
</evidence>
<protein>
    <recommendedName>
        <fullName evidence="1">F-box domain-containing protein</fullName>
    </recommendedName>
</protein>
<dbReference type="Gene3D" id="3.80.10.10">
    <property type="entry name" value="Ribonuclease Inhibitor"/>
    <property type="match status" value="1"/>
</dbReference>
<dbReference type="Proteomes" id="UP000284706">
    <property type="component" value="Unassembled WGS sequence"/>
</dbReference>
<dbReference type="SUPFAM" id="SSF52047">
    <property type="entry name" value="RNI-like"/>
    <property type="match status" value="1"/>
</dbReference>
<dbReference type="STRING" id="231916.A0A409X784"/>
<dbReference type="Pfam" id="PF12937">
    <property type="entry name" value="F-box-like"/>
    <property type="match status" value="1"/>
</dbReference>
<dbReference type="SUPFAM" id="SSF81383">
    <property type="entry name" value="F-box domain"/>
    <property type="match status" value="1"/>
</dbReference>
<name>A0A409X784_9AGAR</name>
<dbReference type="InterPro" id="IPR036047">
    <property type="entry name" value="F-box-like_dom_sf"/>
</dbReference>
<accession>A0A409X784</accession>
<reference evidence="2 3" key="1">
    <citation type="journal article" date="2018" name="Evol. Lett.">
        <title>Horizontal gene cluster transfer increased hallucinogenic mushroom diversity.</title>
        <authorList>
            <person name="Reynolds H.T."/>
            <person name="Vijayakumar V."/>
            <person name="Gluck-Thaler E."/>
            <person name="Korotkin H.B."/>
            <person name="Matheny P.B."/>
            <person name="Slot J.C."/>
        </authorList>
    </citation>
    <scope>NUCLEOTIDE SEQUENCE [LARGE SCALE GENOMIC DNA]</scope>
    <source>
        <strain evidence="2 3">SRW20</strain>
    </source>
</reference>
<dbReference type="InterPro" id="IPR032675">
    <property type="entry name" value="LRR_dom_sf"/>
</dbReference>
<dbReference type="InParanoid" id="A0A409X784"/>
<keyword evidence="3" id="KW-1185">Reference proteome</keyword>
<dbReference type="Gene3D" id="1.20.1280.50">
    <property type="match status" value="1"/>
</dbReference>
<sequence length="514" mass="57313">MNKAHVSIQPCTIESGGQCKGCVQLDCLNKQITDATILLEDLLKKRDDWMMTQINTRHDPFTSILPREIASLVFEHYVADGGSVFFLSWVCRTWREIAWATPSLWTKINIKIRPWNRQADVQFLKAHIRHSGRLPLSISLVDRARRLEEAPTFPVDETLVDTVNQCSDRWEYLELELDPYLLQSFRGRSSSEVVAPMLEELVLSPDFCGPEDEDRVLFSVGQIKPRPSKIKFKNMPPQNIDIEWGVVTSVDASGIYLHEALDLLLRAPHATHCKLEIYTLFNSETAPPIPSAVQHNLQVLCLRSSCDRWAQILPIFTNLTLPNLEHLKIEGDKRAQDLPSTSLVSLLVRSSCPLATLDLNEVHLTADDLNMVLTAAPSLKKLSVSPCLPDGCPELDPLFGLLAKTADDASQRFLPLLESIAITGFIASWDPVVDFCLQASCPGGRPLTDVEVNGRVSVSVSELECPPPRSSTDLSTLHTTLEGRGISMAVRLREIAVHDSCEHSTDLVYIKVNA</sequence>
<gene>
    <name evidence="2" type="ORF">CVT26_015073</name>
</gene>
<evidence type="ECO:0000313" key="2">
    <source>
        <dbReference type="EMBL" id="PPQ86564.1"/>
    </source>
</evidence>
<feature type="domain" description="F-box" evidence="1">
    <location>
        <begin position="64"/>
        <end position="110"/>
    </location>
</feature>
<dbReference type="AlphaFoldDB" id="A0A409X784"/>
<dbReference type="OrthoDB" id="2912369at2759"/>
<proteinExistence type="predicted"/>
<dbReference type="EMBL" id="NHYE01004042">
    <property type="protein sequence ID" value="PPQ86564.1"/>
    <property type="molecule type" value="Genomic_DNA"/>
</dbReference>
<comment type="caution">
    <text evidence="2">The sequence shown here is derived from an EMBL/GenBank/DDBJ whole genome shotgun (WGS) entry which is preliminary data.</text>
</comment>
<evidence type="ECO:0000313" key="3">
    <source>
        <dbReference type="Proteomes" id="UP000284706"/>
    </source>
</evidence>